<dbReference type="Proteomes" id="UP000604046">
    <property type="component" value="Unassembled WGS sequence"/>
</dbReference>
<evidence type="ECO:0000256" key="1">
    <source>
        <dbReference type="SAM" id="MobiDB-lite"/>
    </source>
</evidence>
<dbReference type="EMBL" id="CAJNDS010001746">
    <property type="protein sequence ID" value="CAE7276287.1"/>
    <property type="molecule type" value="Genomic_DNA"/>
</dbReference>
<comment type="caution">
    <text evidence="2">The sequence shown here is derived from an EMBL/GenBank/DDBJ whole genome shotgun (WGS) entry which is preliminary data.</text>
</comment>
<reference evidence="2" key="1">
    <citation type="submission" date="2021-02" db="EMBL/GenBank/DDBJ databases">
        <authorList>
            <person name="Dougan E. K."/>
            <person name="Rhodes N."/>
            <person name="Thang M."/>
            <person name="Chan C."/>
        </authorList>
    </citation>
    <scope>NUCLEOTIDE SEQUENCE</scope>
</reference>
<accession>A0A812N2J4</accession>
<name>A0A812N2J4_9DINO</name>
<evidence type="ECO:0000313" key="3">
    <source>
        <dbReference type="Proteomes" id="UP000604046"/>
    </source>
</evidence>
<gene>
    <name evidence="2" type="ORF">SNAT2548_LOCUS14658</name>
</gene>
<protein>
    <submittedName>
        <fullName evidence="2">Uncharacterized protein</fullName>
    </submittedName>
</protein>
<sequence length="331" mass="36513">MSMNRPRGRCPSSKVIVSSCSEVLMDAHPLLASQAAEELAIKVAGGHLMEDDLFWKCLRAHFFESDLTLALQIIAKASCASADVAPGGMFSQSIEEAEIDRRNVKCGAEDTMEEGLPALLTVRQHHVEVPSKVLQLDIIGAPAERRPELEEIGGNMQGLAEVVRPWCCTVHEETEGDKVINDLEGVITEKQREVEALQASLKSGSLDLKAGGEADETQGGSSSSSSLPMDAPDADRVEELSDKAYARYHWQLYTSTDAESGTRPRDQRALREQFQQERRALQAQNQIQKPNKTKKARWNNYYGSYDGHGSYGGYGRYGHVGYGCYGNCYCY</sequence>
<proteinExistence type="predicted"/>
<feature type="region of interest" description="Disordered" evidence="1">
    <location>
        <begin position="207"/>
        <end position="234"/>
    </location>
</feature>
<dbReference type="AlphaFoldDB" id="A0A812N2J4"/>
<evidence type="ECO:0000313" key="2">
    <source>
        <dbReference type="EMBL" id="CAE7276287.1"/>
    </source>
</evidence>
<organism evidence="2 3">
    <name type="scientific">Symbiodinium natans</name>
    <dbReference type="NCBI Taxonomy" id="878477"/>
    <lineage>
        <taxon>Eukaryota</taxon>
        <taxon>Sar</taxon>
        <taxon>Alveolata</taxon>
        <taxon>Dinophyceae</taxon>
        <taxon>Suessiales</taxon>
        <taxon>Symbiodiniaceae</taxon>
        <taxon>Symbiodinium</taxon>
    </lineage>
</organism>
<keyword evidence="3" id="KW-1185">Reference proteome</keyword>